<feature type="domain" description="G-protein coupled receptors family 1 profile" evidence="9">
    <location>
        <begin position="75"/>
        <end position="341"/>
    </location>
</feature>
<feature type="transmembrane region" description="Helical" evidence="8">
    <location>
        <begin position="221"/>
        <end position="246"/>
    </location>
</feature>
<feature type="transmembrane region" description="Helical" evidence="8">
    <location>
        <begin position="321"/>
        <end position="344"/>
    </location>
</feature>
<proteinExistence type="inferred from homology"/>
<evidence type="ECO:0000256" key="7">
    <source>
        <dbReference type="RuleBase" id="RU000688"/>
    </source>
</evidence>
<dbReference type="Gene3D" id="1.20.1070.10">
    <property type="entry name" value="Rhodopsin 7-helix transmembrane proteins"/>
    <property type="match status" value="1"/>
</dbReference>
<evidence type="ECO:0000313" key="11">
    <source>
        <dbReference type="Proteomes" id="UP001347796"/>
    </source>
</evidence>
<dbReference type="PANTHER" id="PTHR24241:SF83">
    <property type="entry name" value="G-PROTEIN COUPLED RECEPTOR 150-RELATED"/>
    <property type="match status" value="1"/>
</dbReference>
<accession>A0AAN8JP90</accession>
<evidence type="ECO:0000256" key="4">
    <source>
        <dbReference type="ARBA" id="ARBA00022989"/>
    </source>
</evidence>
<sequence>MTTNMATTTPVDLHITDTLASLGNTIYHMMSTSSPTNTTISTNNLTIPDSVHDMEYDVMIRLVCLYIVIILGAIGGLLVCLWMWYNRKHRSRVNALILNLCAADMLVIFVACLPQLVWEHMEREWLAGGFLCKTYKFCMSFSMFASANMLVVIAIDRHQAIRSPLREPAPVWMMCLVGWGFAALTSVPLFFVFHIRYDPIKEMYKCENTFRGKPMIHRQAFLTYAAIVSFLLPLIILVISYIRIFLKIAQKAAESKNSKRQSFKPGKIHLTSTANTSLPKAKIKTLKMTVVIVAAYVICGLPYFVAEMIMSYDDYHKLSQALYGILGGIAAANSAANPFVFLLFNANWQCVRGLKLCPSQNNTAKRSFVYSSASTRSEYSTVYVRSPPIVSSDTYELTTVRGTSR</sequence>
<keyword evidence="7" id="KW-0807">Transducer</keyword>
<keyword evidence="2" id="KW-1003">Cell membrane</keyword>
<evidence type="ECO:0000256" key="1">
    <source>
        <dbReference type="ARBA" id="ARBA00004651"/>
    </source>
</evidence>
<evidence type="ECO:0000256" key="8">
    <source>
        <dbReference type="SAM" id="Phobius"/>
    </source>
</evidence>
<feature type="transmembrane region" description="Helical" evidence="8">
    <location>
        <begin position="288"/>
        <end position="309"/>
    </location>
</feature>
<dbReference type="EMBL" id="JAZGQO010000008">
    <property type="protein sequence ID" value="KAK6180442.1"/>
    <property type="molecule type" value="Genomic_DNA"/>
</dbReference>
<dbReference type="PRINTS" id="PR00237">
    <property type="entry name" value="GPCRRHODOPSN"/>
</dbReference>
<gene>
    <name evidence="10" type="ORF">SNE40_012598</name>
</gene>
<dbReference type="PROSITE" id="PS50262">
    <property type="entry name" value="G_PROTEIN_RECEP_F1_2"/>
    <property type="match status" value="1"/>
</dbReference>
<evidence type="ECO:0000256" key="2">
    <source>
        <dbReference type="ARBA" id="ARBA00022475"/>
    </source>
</evidence>
<dbReference type="Pfam" id="PF00001">
    <property type="entry name" value="7tm_1"/>
    <property type="match status" value="1"/>
</dbReference>
<dbReference type="GO" id="GO:0004930">
    <property type="term" value="F:G protein-coupled receptor activity"/>
    <property type="evidence" value="ECO:0007669"/>
    <property type="project" value="UniProtKB-KW"/>
</dbReference>
<evidence type="ECO:0000313" key="10">
    <source>
        <dbReference type="EMBL" id="KAK6180442.1"/>
    </source>
</evidence>
<evidence type="ECO:0000256" key="3">
    <source>
        <dbReference type="ARBA" id="ARBA00022692"/>
    </source>
</evidence>
<dbReference type="SUPFAM" id="SSF81321">
    <property type="entry name" value="Family A G protein-coupled receptor-like"/>
    <property type="match status" value="1"/>
</dbReference>
<feature type="transmembrane region" description="Helical" evidence="8">
    <location>
        <begin position="58"/>
        <end position="84"/>
    </location>
</feature>
<evidence type="ECO:0000259" key="9">
    <source>
        <dbReference type="PROSITE" id="PS50262"/>
    </source>
</evidence>
<evidence type="ECO:0000256" key="5">
    <source>
        <dbReference type="ARBA" id="ARBA00023136"/>
    </source>
</evidence>
<keyword evidence="7" id="KW-0297">G-protein coupled receptor</keyword>
<comment type="caution">
    <text evidence="10">The sequence shown here is derived from an EMBL/GenBank/DDBJ whole genome shotgun (WGS) entry which is preliminary data.</text>
</comment>
<keyword evidence="5 8" id="KW-0472">Membrane</keyword>
<dbReference type="Proteomes" id="UP001347796">
    <property type="component" value="Unassembled WGS sequence"/>
</dbReference>
<dbReference type="GO" id="GO:0005886">
    <property type="term" value="C:plasma membrane"/>
    <property type="evidence" value="ECO:0007669"/>
    <property type="project" value="UniProtKB-SubCell"/>
</dbReference>
<comment type="similarity">
    <text evidence="7">Belongs to the G-protein coupled receptor 1 family.</text>
</comment>
<dbReference type="AlphaFoldDB" id="A0AAN8JP90"/>
<keyword evidence="6 7" id="KW-0675">Receptor</keyword>
<dbReference type="PANTHER" id="PTHR24241">
    <property type="entry name" value="NEUROPEPTIDE RECEPTOR-RELATED G-PROTEIN COUPLED RECEPTOR"/>
    <property type="match status" value="1"/>
</dbReference>
<evidence type="ECO:0000256" key="6">
    <source>
        <dbReference type="ARBA" id="ARBA00023170"/>
    </source>
</evidence>
<dbReference type="PROSITE" id="PS00237">
    <property type="entry name" value="G_PROTEIN_RECEP_F1_1"/>
    <property type="match status" value="1"/>
</dbReference>
<keyword evidence="11" id="KW-1185">Reference proteome</keyword>
<keyword evidence="3 7" id="KW-0812">Transmembrane</keyword>
<comment type="subcellular location">
    <subcellularLocation>
        <location evidence="1">Cell membrane</location>
        <topology evidence="1">Multi-pass membrane protein</topology>
    </subcellularLocation>
</comment>
<reference evidence="10 11" key="1">
    <citation type="submission" date="2024-01" db="EMBL/GenBank/DDBJ databases">
        <title>The genome of the rayed Mediterranean limpet Patella caerulea (Linnaeus, 1758).</title>
        <authorList>
            <person name="Anh-Thu Weber A."/>
            <person name="Halstead-Nussloch G."/>
        </authorList>
    </citation>
    <scope>NUCLEOTIDE SEQUENCE [LARGE SCALE GENOMIC DNA]</scope>
    <source>
        <strain evidence="10">AATW-2023a</strain>
        <tissue evidence="10">Whole specimen</tissue>
    </source>
</reference>
<organism evidence="10 11">
    <name type="scientific">Patella caerulea</name>
    <name type="common">Rayed Mediterranean limpet</name>
    <dbReference type="NCBI Taxonomy" id="87958"/>
    <lineage>
        <taxon>Eukaryota</taxon>
        <taxon>Metazoa</taxon>
        <taxon>Spiralia</taxon>
        <taxon>Lophotrochozoa</taxon>
        <taxon>Mollusca</taxon>
        <taxon>Gastropoda</taxon>
        <taxon>Patellogastropoda</taxon>
        <taxon>Patelloidea</taxon>
        <taxon>Patellidae</taxon>
        <taxon>Patella</taxon>
    </lineage>
</organism>
<name>A0AAN8JP90_PATCE</name>
<feature type="transmembrane region" description="Helical" evidence="8">
    <location>
        <begin position="96"/>
        <end position="117"/>
    </location>
</feature>
<dbReference type="GO" id="GO:0032870">
    <property type="term" value="P:cellular response to hormone stimulus"/>
    <property type="evidence" value="ECO:0007669"/>
    <property type="project" value="TreeGrafter"/>
</dbReference>
<feature type="transmembrane region" description="Helical" evidence="8">
    <location>
        <begin position="176"/>
        <end position="195"/>
    </location>
</feature>
<dbReference type="SMART" id="SM01381">
    <property type="entry name" value="7TM_GPCR_Srsx"/>
    <property type="match status" value="1"/>
</dbReference>
<keyword evidence="4 8" id="KW-1133">Transmembrane helix</keyword>
<dbReference type="GO" id="GO:0042277">
    <property type="term" value="F:peptide binding"/>
    <property type="evidence" value="ECO:0007669"/>
    <property type="project" value="TreeGrafter"/>
</dbReference>
<dbReference type="InterPro" id="IPR000276">
    <property type="entry name" value="GPCR_Rhodpsn"/>
</dbReference>
<dbReference type="InterPro" id="IPR017452">
    <property type="entry name" value="GPCR_Rhodpsn_7TM"/>
</dbReference>
<feature type="transmembrane region" description="Helical" evidence="8">
    <location>
        <begin position="137"/>
        <end position="155"/>
    </location>
</feature>
<protein>
    <recommendedName>
        <fullName evidence="9">G-protein coupled receptors family 1 profile domain-containing protein</fullName>
    </recommendedName>
</protein>